<organism evidence="1 2">
    <name type="scientific">Jaapia argillacea MUCL 33604</name>
    <dbReference type="NCBI Taxonomy" id="933084"/>
    <lineage>
        <taxon>Eukaryota</taxon>
        <taxon>Fungi</taxon>
        <taxon>Dikarya</taxon>
        <taxon>Basidiomycota</taxon>
        <taxon>Agaricomycotina</taxon>
        <taxon>Agaricomycetes</taxon>
        <taxon>Agaricomycetidae</taxon>
        <taxon>Jaapiales</taxon>
        <taxon>Jaapiaceae</taxon>
        <taxon>Jaapia</taxon>
    </lineage>
</organism>
<dbReference type="EMBL" id="KL197775">
    <property type="protein sequence ID" value="KDQ49752.1"/>
    <property type="molecule type" value="Genomic_DNA"/>
</dbReference>
<protein>
    <submittedName>
        <fullName evidence="1">Uncharacterized protein</fullName>
    </submittedName>
</protein>
<dbReference type="AlphaFoldDB" id="A0A067PFF1"/>
<dbReference type="InParanoid" id="A0A067PFF1"/>
<proteinExistence type="predicted"/>
<sequence>MGAAWQKLRYLSFDSQLFGFTVRSLATFAIHFPTVSHIGMQCILTWAPAGALEEIMAEIPVLPHGLKKPEACYILGQYSPLRLARILDRLFPDVTPDDDLPGDVKALLLELKDVRKEQMCRDRHQNIVSLCHSWTGPSTDVSSEAASLLLPTSRNEF</sequence>
<gene>
    <name evidence="1" type="ORF">JAAARDRAFT_615473</name>
</gene>
<evidence type="ECO:0000313" key="1">
    <source>
        <dbReference type="EMBL" id="KDQ49752.1"/>
    </source>
</evidence>
<accession>A0A067PFF1</accession>
<reference evidence="2" key="1">
    <citation type="journal article" date="2014" name="Proc. Natl. Acad. Sci. U.S.A.">
        <title>Extensive sampling of basidiomycete genomes demonstrates inadequacy of the white-rot/brown-rot paradigm for wood decay fungi.</title>
        <authorList>
            <person name="Riley R."/>
            <person name="Salamov A.A."/>
            <person name="Brown D.W."/>
            <person name="Nagy L.G."/>
            <person name="Floudas D."/>
            <person name="Held B.W."/>
            <person name="Levasseur A."/>
            <person name="Lombard V."/>
            <person name="Morin E."/>
            <person name="Otillar R."/>
            <person name="Lindquist E.A."/>
            <person name="Sun H."/>
            <person name="LaButti K.M."/>
            <person name="Schmutz J."/>
            <person name="Jabbour D."/>
            <person name="Luo H."/>
            <person name="Baker S.E."/>
            <person name="Pisabarro A.G."/>
            <person name="Walton J.D."/>
            <person name="Blanchette R.A."/>
            <person name="Henrissat B."/>
            <person name="Martin F."/>
            <person name="Cullen D."/>
            <person name="Hibbett D.S."/>
            <person name="Grigoriev I.V."/>
        </authorList>
    </citation>
    <scope>NUCLEOTIDE SEQUENCE [LARGE SCALE GENOMIC DNA]</scope>
    <source>
        <strain evidence="2">MUCL 33604</strain>
    </source>
</reference>
<keyword evidence="2" id="KW-1185">Reference proteome</keyword>
<name>A0A067PFF1_9AGAM</name>
<dbReference type="Proteomes" id="UP000027265">
    <property type="component" value="Unassembled WGS sequence"/>
</dbReference>
<dbReference type="HOGENOM" id="CLU_1678173_0_0_1"/>
<evidence type="ECO:0000313" key="2">
    <source>
        <dbReference type="Proteomes" id="UP000027265"/>
    </source>
</evidence>